<sequence>MASPPSRTGLSAPAAAPYDGAAGYARGALLGDEPVSRREADLLGAWTAAEQLATLLVDSRASTPFTLAVDAGWGMGKSSLMRMVDARLRQHGEVHTVWYNAWSSTGTDALEGLIKSVLGQFDRNVLRRALRRAREGGALVRAAQLLSLLVAGPLGAGRLVDELWRSLSVDATARNGMRDALRRLVDEWTRNVPSGTPDRMLVVFIDDLDRCSQPTVLALCEALKVYLDVPGLAFVIGCDKAAISPDGLLRNLDPAGAAFMEKIFQTSYRIPAAGSAEIHGYVRWCAAQAGLDHLLDERLVQLLAERAARNPRRVKRLVNGLLLEARLNPIWADIRLEAVIGTLLVQYLYSDFYRLMTTPGGSRPGTDVVHEFLGYLDVRGRLRGTGPWTEQTTREVERFLSPYAVPVPDVQGRPDALANLEGQLPEVFPQLADDPSFVALLGELMGLSEIATVLRRLRYGMDGPAAGGSPWTGGTQAQVTGPPDYPTGYPTGYPAGYAAGPALPGPRGAAPAGTAGGRPQTVASGLDDLDGPDGRDARDPGPYPLYPPPGGLPQPGGPRAGGSTVQAPTVVLAGFTGAAAGQLDFALQQAGLAVDFAFNDVVWQAALRRGPQAVLCHTGAFTERDHGFELVRAARAAGYNGPVVFYTPRLTPNERRAAEELAAAAITDDTESAVAAVVAAVGPVTPAAAAGPRPYGDSDGAGFSAGPRSGSTGGQGSGPRPDGPVPS</sequence>
<feature type="region of interest" description="Disordered" evidence="1">
    <location>
        <begin position="466"/>
        <end position="487"/>
    </location>
</feature>
<dbReference type="RefSeq" id="WP_265737021.1">
    <property type="nucleotide sequence ID" value="NZ_FNIE01000003.1"/>
</dbReference>
<dbReference type="InterPro" id="IPR052754">
    <property type="entry name" value="NTPase_KAP_P-loop"/>
</dbReference>
<feature type="compositionally biased region" description="Pro residues" evidence="1">
    <location>
        <begin position="541"/>
        <end position="556"/>
    </location>
</feature>
<dbReference type="EMBL" id="FNIE01000003">
    <property type="protein sequence ID" value="SDN31748.1"/>
    <property type="molecule type" value="Genomic_DNA"/>
</dbReference>
<dbReference type="STRING" id="310781.SAMN05216259_103509"/>
<evidence type="ECO:0000313" key="3">
    <source>
        <dbReference type="EMBL" id="SDN31748.1"/>
    </source>
</evidence>
<feature type="compositionally biased region" description="Low complexity" evidence="1">
    <location>
        <begin position="504"/>
        <end position="519"/>
    </location>
</feature>
<reference evidence="3 4" key="1">
    <citation type="submission" date="2016-10" db="EMBL/GenBank/DDBJ databases">
        <authorList>
            <person name="de Groot N.N."/>
        </authorList>
    </citation>
    <scope>NUCLEOTIDE SEQUENCE [LARGE SCALE GENOMIC DNA]</scope>
    <source>
        <strain evidence="3 4">CGMCC 4.2022</strain>
    </source>
</reference>
<gene>
    <name evidence="3" type="ORF">SAMN05216259_103509</name>
</gene>
<evidence type="ECO:0000256" key="1">
    <source>
        <dbReference type="SAM" id="MobiDB-lite"/>
    </source>
</evidence>
<dbReference type="PANTHER" id="PTHR22674">
    <property type="entry name" value="NTPASE, KAP FAMILY P-LOOP DOMAIN-CONTAINING 1"/>
    <property type="match status" value="1"/>
</dbReference>
<protein>
    <submittedName>
        <fullName evidence="3">KAP family P-loop domain-containing protein</fullName>
    </submittedName>
</protein>
<keyword evidence="4" id="KW-1185">Reference proteome</keyword>
<feature type="region of interest" description="Disordered" evidence="1">
    <location>
        <begin position="504"/>
        <end position="563"/>
    </location>
</feature>
<dbReference type="Pfam" id="PF07693">
    <property type="entry name" value="KAP_NTPase"/>
    <property type="match status" value="1"/>
</dbReference>
<dbReference type="AlphaFoldDB" id="A0A1H0ADR6"/>
<name>A0A1H0ADR6_9ACTN</name>
<dbReference type="Gene3D" id="3.40.50.300">
    <property type="entry name" value="P-loop containing nucleotide triphosphate hydrolases"/>
    <property type="match status" value="1"/>
</dbReference>
<feature type="domain" description="KAP NTPase" evidence="2">
    <location>
        <begin position="49"/>
        <end position="323"/>
    </location>
</feature>
<organism evidence="3 4">
    <name type="scientific">Actinacidiphila guanduensis</name>
    <dbReference type="NCBI Taxonomy" id="310781"/>
    <lineage>
        <taxon>Bacteria</taxon>
        <taxon>Bacillati</taxon>
        <taxon>Actinomycetota</taxon>
        <taxon>Actinomycetes</taxon>
        <taxon>Kitasatosporales</taxon>
        <taxon>Streptomycetaceae</taxon>
        <taxon>Actinacidiphila</taxon>
    </lineage>
</organism>
<dbReference type="InterPro" id="IPR011646">
    <property type="entry name" value="KAP_P-loop"/>
</dbReference>
<dbReference type="InterPro" id="IPR027417">
    <property type="entry name" value="P-loop_NTPase"/>
</dbReference>
<dbReference type="PANTHER" id="PTHR22674:SF6">
    <property type="entry name" value="NTPASE KAP FAMILY P-LOOP DOMAIN-CONTAINING PROTEIN 1"/>
    <property type="match status" value="1"/>
</dbReference>
<dbReference type="Proteomes" id="UP000199341">
    <property type="component" value="Unassembled WGS sequence"/>
</dbReference>
<evidence type="ECO:0000259" key="2">
    <source>
        <dbReference type="Pfam" id="PF07693"/>
    </source>
</evidence>
<feature type="region of interest" description="Disordered" evidence="1">
    <location>
        <begin position="686"/>
        <end position="727"/>
    </location>
</feature>
<accession>A0A1H0ADR6</accession>
<dbReference type="SUPFAM" id="SSF52540">
    <property type="entry name" value="P-loop containing nucleoside triphosphate hydrolases"/>
    <property type="match status" value="1"/>
</dbReference>
<proteinExistence type="predicted"/>
<evidence type="ECO:0000313" key="4">
    <source>
        <dbReference type="Proteomes" id="UP000199341"/>
    </source>
</evidence>